<dbReference type="GO" id="GO:0004672">
    <property type="term" value="F:protein kinase activity"/>
    <property type="evidence" value="ECO:0007669"/>
    <property type="project" value="InterPro"/>
</dbReference>
<feature type="domain" description="Protein kinase" evidence="1">
    <location>
        <begin position="18"/>
        <end position="357"/>
    </location>
</feature>
<evidence type="ECO:0000259" key="1">
    <source>
        <dbReference type="PROSITE" id="PS50011"/>
    </source>
</evidence>
<dbReference type="KEGG" id="blq:L21SP5_03338"/>
<evidence type="ECO:0000313" key="3">
    <source>
        <dbReference type="Proteomes" id="UP000064893"/>
    </source>
</evidence>
<dbReference type="InterPro" id="IPR002575">
    <property type="entry name" value="Aminoglycoside_PTrfase"/>
</dbReference>
<dbReference type="Gene3D" id="3.90.1200.10">
    <property type="match status" value="1"/>
</dbReference>
<dbReference type="PANTHER" id="PTHR21064:SF5">
    <property type="entry name" value="SLR1880 PROTEIN"/>
    <property type="match status" value="1"/>
</dbReference>
<sequence length="357" mass="41039">MELPAREILSLFLPGEMSPGIEPLGNGHINDTFLVRLSDGCKYVLQRLNQKVFKDTNAVMHNYKLLENNFLNNVDVSLPGVYRSVNNNLLEFDKHGNPWRLIEFVEYAYSLDHIVKKEQSYQAGFGYGAFLKGCAKCPVGEFQEVIPEFHNLKWRMQQLDLAVEQDNANRLSAVTDLVSFYRNQYVRLNGLIAVLNSREIPVRIVHNDTKINNLMYRGEQVRAVVDLDTVGPGSVIYDFGDAIRTIANSSDEDEQELGNVAFNMDFFKAFAQGYLSQTKDMLTDTEKFHLWQAPLYMTLIMGVRFLTDYLNGDIYYKTEYESHNLVRTRVQSKLIASMETNYHPIKTIVEQMLTDNQ</sequence>
<reference evidence="2 3" key="1">
    <citation type="submission" date="2015-11" db="EMBL/GenBank/DDBJ databases">
        <title>Description and complete genome sequence of a novel strain predominating in hypersaline microbial mats and representing a new family of the Bacteriodetes phylum.</title>
        <authorList>
            <person name="Spring S."/>
            <person name="Bunk B."/>
            <person name="Sproer C."/>
            <person name="Klenk H.-P."/>
        </authorList>
    </citation>
    <scope>NUCLEOTIDE SEQUENCE [LARGE SCALE GENOMIC DNA]</scope>
    <source>
        <strain evidence="2 3">L21-Spi-D4</strain>
    </source>
</reference>
<dbReference type="Pfam" id="PF01636">
    <property type="entry name" value="APH"/>
    <property type="match status" value="1"/>
</dbReference>
<proteinExistence type="predicted"/>
<organism evidence="2 3">
    <name type="scientific">Salinivirga cyanobacteriivorans</name>
    <dbReference type="NCBI Taxonomy" id="1307839"/>
    <lineage>
        <taxon>Bacteria</taxon>
        <taxon>Pseudomonadati</taxon>
        <taxon>Bacteroidota</taxon>
        <taxon>Bacteroidia</taxon>
        <taxon>Bacteroidales</taxon>
        <taxon>Salinivirgaceae</taxon>
        <taxon>Salinivirga</taxon>
    </lineage>
</organism>
<evidence type="ECO:0000313" key="2">
    <source>
        <dbReference type="EMBL" id="ALO16951.1"/>
    </source>
</evidence>
<dbReference type="EMBL" id="CP013118">
    <property type="protein sequence ID" value="ALO16951.1"/>
    <property type="molecule type" value="Genomic_DNA"/>
</dbReference>
<gene>
    <name evidence="2" type="ORF">L21SP5_03338</name>
</gene>
<dbReference type="InterPro" id="IPR050249">
    <property type="entry name" value="Pseudomonas-type_ThrB"/>
</dbReference>
<name>A0A0S2I3Z2_9BACT</name>
<keyword evidence="3" id="KW-1185">Reference proteome</keyword>
<protein>
    <submittedName>
        <fullName evidence="2">Phosphotransferase enzyme family protein</fullName>
    </submittedName>
</protein>
<dbReference type="STRING" id="1307839.L21SP5_03338"/>
<dbReference type="Proteomes" id="UP000064893">
    <property type="component" value="Chromosome"/>
</dbReference>
<keyword evidence="2" id="KW-0808">Transferase</keyword>
<dbReference type="PANTHER" id="PTHR21064">
    <property type="entry name" value="AMINOGLYCOSIDE PHOSPHOTRANSFERASE DOMAIN-CONTAINING PROTEIN-RELATED"/>
    <property type="match status" value="1"/>
</dbReference>
<dbReference type="PROSITE" id="PS50011">
    <property type="entry name" value="PROTEIN_KINASE_DOM"/>
    <property type="match status" value="1"/>
</dbReference>
<dbReference type="InterPro" id="IPR000719">
    <property type="entry name" value="Prot_kinase_dom"/>
</dbReference>
<dbReference type="GO" id="GO:0005524">
    <property type="term" value="F:ATP binding"/>
    <property type="evidence" value="ECO:0007669"/>
    <property type="project" value="InterPro"/>
</dbReference>
<dbReference type="SUPFAM" id="SSF56112">
    <property type="entry name" value="Protein kinase-like (PK-like)"/>
    <property type="match status" value="1"/>
</dbReference>
<accession>A0A0S2I3Z2</accession>
<dbReference type="AlphaFoldDB" id="A0A0S2I3Z2"/>
<dbReference type="OrthoDB" id="526037at2"/>
<dbReference type="RefSeq" id="WP_057954290.1">
    <property type="nucleotide sequence ID" value="NZ_CP013118.1"/>
</dbReference>
<dbReference type="InterPro" id="IPR011009">
    <property type="entry name" value="Kinase-like_dom_sf"/>
</dbReference>